<evidence type="ECO:0000313" key="3">
    <source>
        <dbReference type="Proteomes" id="UP000240322"/>
    </source>
</evidence>
<name>A0A2R6A8V3_9ARCH</name>
<feature type="transmembrane region" description="Helical" evidence="1">
    <location>
        <begin position="55"/>
        <end position="78"/>
    </location>
</feature>
<evidence type="ECO:0000256" key="1">
    <source>
        <dbReference type="SAM" id="Phobius"/>
    </source>
</evidence>
<dbReference type="EMBL" id="NEXE01000336">
    <property type="protein sequence ID" value="PSN82841.1"/>
    <property type="molecule type" value="Genomic_DNA"/>
</dbReference>
<keyword evidence="1" id="KW-0812">Transmembrane</keyword>
<accession>A0A2R6A8V3</accession>
<reference evidence="2 3" key="1">
    <citation type="submission" date="2017-04" db="EMBL/GenBank/DDBJ databases">
        <title>Novel microbial lineages endemic to geothermal iron-oxide mats fill important gaps in the evolutionary history of Archaea.</title>
        <authorList>
            <person name="Jay Z.J."/>
            <person name="Beam J.P."/>
            <person name="Dlakic M."/>
            <person name="Rusch D.B."/>
            <person name="Kozubal M.A."/>
            <person name="Inskeep W.P."/>
        </authorList>
    </citation>
    <scope>NUCLEOTIDE SEQUENCE [LARGE SCALE GENOMIC DNA]</scope>
    <source>
        <strain evidence="2">OSP_D</strain>
    </source>
</reference>
<proteinExistence type="predicted"/>
<feature type="transmembrane region" description="Helical" evidence="1">
    <location>
        <begin position="30"/>
        <end position="49"/>
    </location>
</feature>
<keyword evidence="1" id="KW-0472">Membrane</keyword>
<feature type="transmembrane region" description="Helical" evidence="1">
    <location>
        <begin position="128"/>
        <end position="149"/>
    </location>
</feature>
<sequence length="158" mass="18139">MLAGTVGVDLWKYTPTPWRRVYGPFKNSRFVDWFIFYSSLAFLIAFGQFSMGEAMWVKVFMNALVEFWPMIVGVVLFYTVGEVWRRKFQGRVKGEKRPYVLALMLFGLSLVVYRGITLYSPIQPHTPLMLMGVVGLAILFGGVCAYIHVRLCFGRVTM</sequence>
<evidence type="ECO:0000313" key="2">
    <source>
        <dbReference type="EMBL" id="PSN82841.1"/>
    </source>
</evidence>
<organism evidence="2 3">
    <name type="scientific">Candidatus Marsarchaeota G2 archaeon OSP_D</name>
    <dbReference type="NCBI Taxonomy" id="1978157"/>
    <lineage>
        <taxon>Archaea</taxon>
        <taxon>Candidatus Marsarchaeota</taxon>
        <taxon>Candidatus Marsarchaeota group 2</taxon>
    </lineage>
</organism>
<dbReference type="AlphaFoldDB" id="A0A2R6A8V3"/>
<dbReference type="Proteomes" id="UP000240322">
    <property type="component" value="Unassembled WGS sequence"/>
</dbReference>
<gene>
    <name evidence="2" type="ORF">B9Q03_13860</name>
</gene>
<comment type="caution">
    <text evidence="2">The sequence shown here is derived from an EMBL/GenBank/DDBJ whole genome shotgun (WGS) entry which is preliminary data.</text>
</comment>
<feature type="transmembrane region" description="Helical" evidence="1">
    <location>
        <begin position="99"/>
        <end position="116"/>
    </location>
</feature>
<keyword evidence="1" id="KW-1133">Transmembrane helix</keyword>
<protein>
    <submittedName>
        <fullName evidence="2">Uncharacterized protein</fullName>
    </submittedName>
</protein>